<reference evidence="2" key="1">
    <citation type="journal article" date="2020" name="Stud. Mycol.">
        <title>101 Dothideomycetes genomes: A test case for predicting lifestyles and emergence of pathogens.</title>
        <authorList>
            <person name="Haridas S."/>
            <person name="Albert R."/>
            <person name="Binder M."/>
            <person name="Bloem J."/>
            <person name="LaButti K."/>
            <person name="Salamov A."/>
            <person name="Andreopoulos B."/>
            <person name="Baker S."/>
            <person name="Barry K."/>
            <person name="Bills G."/>
            <person name="Bluhm B."/>
            <person name="Cannon C."/>
            <person name="Castanera R."/>
            <person name="Culley D."/>
            <person name="Daum C."/>
            <person name="Ezra D."/>
            <person name="Gonzalez J."/>
            <person name="Henrissat B."/>
            <person name="Kuo A."/>
            <person name="Liang C."/>
            <person name="Lipzen A."/>
            <person name="Lutzoni F."/>
            <person name="Magnuson J."/>
            <person name="Mondo S."/>
            <person name="Nolan M."/>
            <person name="Ohm R."/>
            <person name="Pangilinan J."/>
            <person name="Park H.-J."/>
            <person name="Ramirez L."/>
            <person name="Alfaro M."/>
            <person name="Sun H."/>
            <person name="Tritt A."/>
            <person name="Yoshinaga Y."/>
            <person name="Zwiers L.-H."/>
            <person name="Turgeon B."/>
            <person name="Goodwin S."/>
            <person name="Spatafora J."/>
            <person name="Crous P."/>
            <person name="Grigoriev I."/>
        </authorList>
    </citation>
    <scope>NUCLEOTIDE SEQUENCE [LARGE SCALE GENOMIC DNA]</scope>
    <source>
        <strain evidence="2">CECT 20119</strain>
    </source>
</reference>
<evidence type="ECO:0000313" key="2">
    <source>
        <dbReference type="Proteomes" id="UP000799538"/>
    </source>
</evidence>
<organism evidence="1 2">
    <name type="scientific">Elsinoe ampelina</name>
    <dbReference type="NCBI Taxonomy" id="302913"/>
    <lineage>
        <taxon>Eukaryota</taxon>
        <taxon>Fungi</taxon>
        <taxon>Dikarya</taxon>
        <taxon>Ascomycota</taxon>
        <taxon>Pezizomycotina</taxon>
        <taxon>Dothideomycetes</taxon>
        <taxon>Dothideomycetidae</taxon>
        <taxon>Myriangiales</taxon>
        <taxon>Elsinoaceae</taxon>
        <taxon>Elsinoe</taxon>
    </lineage>
</organism>
<keyword evidence="2" id="KW-1185">Reference proteome</keyword>
<protein>
    <submittedName>
        <fullName evidence="1">Uncharacterized protein</fullName>
    </submittedName>
</protein>
<gene>
    <name evidence="1" type="ORF">BDZ85DRAFT_268094</name>
</gene>
<sequence length="177" mass="19601">MTCMSAARETYWLIVTTNAPCGAAANTLMCKEPRSSWFARYSRCSSSSCKIYPRFGVCTDNRCQTSRLLSARALSAVPRGRRSAPVSLKEGVYPGLRAAVPSNLPFLSCYRLLSKHCASLLRSRRLRLGASNGSSDTDSDMACVREYSSSATLVDWYSPRCNHHICRGSQHTMRNNT</sequence>
<proteinExistence type="predicted"/>
<accession>A0A6A6G1Q0</accession>
<dbReference type="AlphaFoldDB" id="A0A6A6G1Q0"/>
<dbReference type="Proteomes" id="UP000799538">
    <property type="component" value="Unassembled WGS sequence"/>
</dbReference>
<evidence type="ECO:0000313" key="1">
    <source>
        <dbReference type="EMBL" id="KAF2219637.1"/>
    </source>
</evidence>
<name>A0A6A6G1Q0_9PEZI</name>
<dbReference type="EMBL" id="ML992515">
    <property type="protein sequence ID" value="KAF2219637.1"/>
    <property type="molecule type" value="Genomic_DNA"/>
</dbReference>